<keyword evidence="1" id="KW-0732">Signal</keyword>
<name>A0ABW4Z8Y3_9BACT</name>
<organism evidence="2 3">
    <name type="scientific">Rubritalea tangerina</name>
    <dbReference type="NCBI Taxonomy" id="430798"/>
    <lineage>
        <taxon>Bacteria</taxon>
        <taxon>Pseudomonadati</taxon>
        <taxon>Verrucomicrobiota</taxon>
        <taxon>Verrucomicrobiia</taxon>
        <taxon>Verrucomicrobiales</taxon>
        <taxon>Rubritaleaceae</taxon>
        <taxon>Rubritalea</taxon>
    </lineage>
</organism>
<evidence type="ECO:0000313" key="2">
    <source>
        <dbReference type="EMBL" id="MFD2158441.1"/>
    </source>
</evidence>
<proteinExistence type="predicted"/>
<accession>A0ABW4Z8Y3</accession>
<evidence type="ECO:0008006" key="4">
    <source>
        <dbReference type="Google" id="ProtNLM"/>
    </source>
</evidence>
<evidence type="ECO:0000256" key="1">
    <source>
        <dbReference type="SAM" id="SignalP"/>
    </source>
</evidence>
<dbReference type="EMBL" id="JBHUJB010000023">
    <property type="protein sequence ID" value="MFD2158441.1"/>
    <property type="molecule type" value="Genomic_DNA"/>
</dbReference>
<reference evidence="3" key="1">
    <citation type="journal article" date="2019" name="Int. J. Syst. Evol. Microbiol.">
        <title>The Global Catalogue of Microorganisms (GCM) 10K type strain sequencing project: providing services to taxonomists for standard genome sequencing and annotation.</title>
        <authorList>
            <consortium name="The Broad Institute Genomics Platform"/>
            <consortium name="The Broad Institute Genome Sequencing Center for Infectious Disease"/>
            <person name="Wu L."/>
            <person name="Ma J."/>
        </authorList>
    </citation>
    <scope>NUCLEOTIDE SEQUENCE [LARGE SCALE GENOMIC DNA]</scope>
    <source>
        <strain evidence="3">CCUG 57942</strain>
    </source>
</reference>
<feature type="signal peptide" evidence="1">
    <location>
        <begin position="1"/>
        <end position="26"/>
    </location>
</feature>
<sequence>MKMKTIWMAGALAMCASIGGMTTAQADSWEMLTDTKGRSLVVKIMDIKGSQVQVMRKKDRRTFQLDYSKLDELSQEAVVAWGNENIAEGIEEELKGGKAASRPEEGVSGSDEKLYKKYYPKTKEEIKAAIKEIERRERPSFASQAQFDALTRLNIFRYLCGVSDDVELTPGLNQKATAAGTICQKKGSLSHDFGHYTNECNLAMASNGNLASSVDQYINDAGANNREKRGHRRWCLYPKLDKTGFGGSGNYSAMHVFSHGGRGIRDPHAYPGMGLFPKEFVLGNAWSLYLTENAPPTGKLTVEVYKLKKRPIKSISWNDEVEGRSIGVQYVHSYGNTINFEPAKLLNSRGVYLVRVSGGGVKEQYVTELY</sequence>
<keyword evidence="3" id="KW-1185">Reference proteome</keyword>
<dbReference type="RefSeq" id="WP_377088692.1">
    <property type="nucleotide sequence ID" value="NZ_JBHSJL010000014.1"/>
</dbReference>
<feature type="chain" id="PRO_5046715549" description="SCP domain-containing protein" evidence="1">
    <location>
        <begin position="27"/>
        <end position="370"/>
    </location>
</feature>
<evidence type="ECO:0000313" key="3">
    <source>
        <dbReference type="Proteomes" id="UP001597389"/>
    </source>
</evidence>
<comment type="caution">
    <text evidence="2">The sequence shown here is derived from an EMBL/GenBank/DDBJ whole genome shotgun (WGS) entry which is preliminary data.</text>
</comment>
<gene>
    <name evidence="2" type="ORF">ACFSW8_05985</name>
</gene>
<protein>
    <recommendedName>
        <fullName evidence="4">SCP domain-containing protein</fullName>
    </recommendedName>
</protein>
<dbReference type="Proteomes" id="UP001597389">
    <property type="component" value="Unassembled WGS sequence"/>
</dbReference>